<dbReference type="AlphaFoldDB" id="A0AAW3JSN9"/>
<keyword evidence="2 6" id="KW-1003">Cell membrane</keyword>
<feature type="transmembrane region" description="Helical" evidence="6">
    <location>
        <begin position="200"/>
        <end position="217"/>
    </location>
</feature>
<organism evidence="8 9">
    <name type="scientific">Butyribacter intestini</name>
    <dbReference type="NCBI Taxonomy" id="1703332"/>
    <lineage>
        <taxon>Bacteria</taxon>
        <taxon>Bacillati</taxon>
        <taxon>Bacillota</taxon>
        <taxon>Clostridia</taxon>
        <taxon>Lachnospirales</taxon>
        <taxon>Lachnospiraceae</taxon>
        <taxon>Butyribacter</taxon>
    </lineage>
</organism>
<feature type="transmembrane region" description="Helical" evidence="6">
    <location>
        <begin position="20"/>
        <end position="38"/>
    </location>
</feature>
<feature type="transmembrane region" description="Helical" evidence="6">
    <location>
        <begin position="58"/>
        <end position="77"/>
    </location>
</feature>
<evidence type="ECO:0000256" key="2">
    <source>
        <dbReference type="ARBA" id="ARBA00022475"/>
    </source>
</evidence>
<accession>A0AAW3JSN9</accession>
<feature type="transmembrane region" description="Helical" evidence="6">
    <location>
        <begin position="152"/>
        <end position="172"/>
    </location>
</feature>
<keyword evidence="6" id="KW-0813">Transport</keyword>
<dbReference type="Pfam" id="PF02687">
    <property type="entry name" value="FtsX"/>
    <property type="match status" value="1"/>
</dbReference>
<keyword evidence="9" id="KW-1185">Reference proteome</keyword>
<evidence type="ECO:0000313" key="8">
    <source>
        <dbReference type="EMBL" id="KQC85801.1"/>
    </source>
</evidence>
<feature type="domain" description="ABC3 transporter permease C-terminal" evidence="7">
    <location>
        <begin position="63"/>
        <end position="169"/>
    </location>
</feature>
<feature type="transmembrane region" description="Helical" evidence="6">
    <location>
        <begin position="542"/>
        <end position="569"/>
    </location>
</feature>
<evidence type="ECO:0000256" key="1">
    <source>
        <dbReference type="ARBA" id="ARBA00004651"/>
    </source>
</evidence>
<evidence type="ECO:0000256" key="5">
    <source>
        <dbReference type="ARBA" id="ARBA00023136"/>
    </source>
</evidence>
<feature type="transmembrane region" description="Helical" evidence="6">
    <location>
        <begin position="229"/>
        <end position="256"/>
    </location>
</feature>
<gene>
    <name evidence="8" type="ORF">APZ18_00925</name>
</gene>
<feature type="transmembrane region" description="Helical" evidence="6">
    <location>
        <begin position="603"/>
        <end position="624"/>
    </location>
</feature>
<comment type="similarity">
    <text evidence="6">Belongs to the ABC-4 integral membrane protein family.</text>
</comment>
<dbReference type="Proteomes" id="UP000050833">
    <property type="component" value="Unassembled WGS sequence"/>
</dbReference>
<keyword evidence="5 6" id="KW-0472">Membrane</keyword>
<comment type="caution">
    <text evidence="8">The sequence shown here is derived from an EMBL/GenBank/DDBJ whole genome shotgun (WGS) entry which is preliminary data.</text>
</comment>
<dbReference type="GO" id="GO:0055085">
    <property type="term" value="P:transmembrane transport"/>
    <property type="evidence" value="ECO:0007669"/>
    <property type="project" value="UniProtKB-UniRule"/>
</dbReference>
<feature type="transmembrane region" description="Helical" evidence="6">
    <location>
        <begin position="107"/>
        <end position="140"/>
    </location>
</feature>
<evidence type="ECO:0000256" key="6">
    <source>
        <dbReference type="PIRNR" id="PIRNR018968"/>
    </source>
</evidence>
<protein>
    <recommendedName>
        <fullName evidence="7">ABC3 transporter permease C-terminal domain-containing protein</fullName>
    </recommendedName>
</protein>
<dbReference type="InterPro" id="IPR003838">
    <property type="entry name" value="ABC3_permease_C"/>
</dbReference>
<dbReference type="GO" id="GO:0005886">
    <property type="term" value="C:plasma membrane"/>
    <property type="evidence" value="ECO:0007669"/>
    <property type="project" value="UniProtKB-SubCell"/>
</dbReference>
<sequence>MGKLYFKLAKTNLSNNKPFYIPYIISSIITVAMLYMMSFLSDNKGLNKIMGADSLATIFRLGVGIIVIFSYIFLFYTNSFIIKRRKKEIGVYNILGMEKRHLSKVLFVETIYSAIISLVCGIIVGIVFSKFILMVLYGIIGIHKTVEFFVNIHGIILCVVSFGILFLLTFLYNFMQIKLANPIELLRGTNVGEREPKTKIFMTIVGVVCLAIAYYIAITTENPLNVLTLFFVAVLLVIIGTFALFTAGSIALLKLLRNNKKFYYNKRHFMAVSGMLYRMKQNAAGLASICILSTMVLVVISTTVSMYVGIQDELMARYPNDVCVTVDYNSVIDKSSEIEKAIFDEIDSAEVKNKKAFSYLSVFVGQKGDNFTTDKEHLSYQNSYLFYILSKDDFIKRDNSFKDKIGNISKGEAVVVLNKKYDKKDIKIFGKNYKVNKSFEHMEDNDLYMISTLNGLGYIILDNDESVQELYDMQEKMLGKGANYYTNKIRFDFKSGNKKQKAAAYKKIDNAVKKYFKENKNDKKEISSYWVESRQENEQNFYLLYGGLFFLGIFLGTMFLIVTVMIIFYKQITEGYDDRERYQILEKVGMSSREVKDTIKSQIRIVFVLPIFAAAVHVTAAFPMVNRILKMLNLNNEKLFAGCLAATIIVFAVIYYLVFKVTSRAYYKIVK</sequence>
<proteinExistence type="inferred from homology"/>
<reference evidence="8 9" key="1">
    <citation type="submission" date="2015-10" db="EMBL/GenBank/DDBJ databases">
        <title>Butyribacter intestini gen. nov., sp. nov., a butyric acid-producing bacterium of the family Lachnospiraceae isolated from the human faeces.</title>
        <authorList>
            <person name="Zou Y."/>
            <person name="Xue W."/>
            <person name="Luo G."/>
            <person name="Lv M."/>
        </authorList>
    </citation>
    <scope>NUCLEOTIDE SEQUENCE [LARGE SCALE GENOMIC DNA]</scope>
    <source>
        <strain evidence="8 9">TF01-11</strain>
    </source>
</reference>
<dbReference type="PIRSF" id="PIRSF018968">
    <property type="entry name" value="ABC_permease_BceB"/>
    <property type="match status" value="1"/>
</dbReference>
<dbReference type="PANTHER" id="PTHR46795:SF3">
    <property type="entry name" value="ABC TRANSPORTER PERMEASE"/>
    <property type="match status" value="1"/>
</dbReference>
<comment type="subcellular location">
    <subcellularLocation>
        <location evidence="1 6">Cell membrane</location>
        <topology evidence="1 6">Multi-pass membrane protein</topology>
    </subcellularLocation>
</comment>
<dbReference type="PANTHER" id="PTHR46795">
    <property type="entry name" value="ABC TRANSPORTER PERMEASE-RELATED-RELATED"/>
    <property type="match status" value="1"/>
</dbReference>
<feature type="transmembrane region" description="Helical" evidence="6">
    <location>
        <begin position="639"/>
        <end position="659"/>
    </location>
</feature>
<name>A0AAW3JSN9_9FIRM</name>
<dbReference type="EMBL" id="LLKB01000001">
    <property type="protein sequence ID" value="KQC85801.1"/>
    <property type="molecule type" value="Genomic_DNA"/>
</dbReference>
<evidence type="ECO:0000313" key="9">
    <source>
        <dbReference type="Proteomes" id="UP000050833"/>
    </source>
</evidence>
<evidence type="ECO:0000259" key="7">
    <source>
        <dbReference type="Pfam" id="PF02687"/>
    </source>
</evidence>
<dbReference type="RefSeq" id="WP_055940712.1">
    <property type="nucleotide sequence ID" value="NZ_LLKB01000001.1"/>
</dbReference>
<evidence type="ECO:0000256" key="4">
    <source>
        <dbReference type="ARBA" id="ARBA00022989"/>
    </source>
</evidence>
<keyword evidence="3 6" id="KW-0812">Transmembrane</keyword>
<feature type="transmembrane region" description="Helical" evidence="6">
    <location>
        <begin position="283"/>
        <end position="310"/>
    </location>
</feature>
<dbReference type="InterPro" id="IPR052536">
    <property type="entry name" value="ABC-4_Integral_Memb_Prot"/>
</dbReference>
<keyword evidence="4 6" id="KW-1133">Transmembrane helix</keyword>
<evidence type="ECO:0000256" key="3">
    <source>
        <dbReference type="ARBA" id="ARBA00022692"/>
    </source>
</evidence>
<dbReference type="InterPro" id="IPR027022">
    <property type="entry name" value="ABC_permease_BceB-typ"/>
</dbReference>